<dbReference type="EMBL" id="JARYMX010000001">
    <property type="protein sequence ID" value="KAJ9564935.1"/>
    <property type="molecule type" value="Genomic_DNA"/>
</dbReference>
<gene>
    <name evidence="2" type="ORF">OSB04_000901</name>
</gene>
<accession>A0AA38WSD3</accession>
<sequence length="90" mass="9693">MLVGHLELHTVAASKQSSKPSDGQFCTANFFPDTLRLTLAPPLEPPLSLELTLASGIYQALARPLNHRDQTQGQEETKVSTSFGLGQSSN</sequence>
<comment type="caution">
    <text evidence="2">The sequence shown here is derived from an EMBL/GenBank/DDBJ whole genome shotgun (WGS) entry which is preliminary data.</text>
</comment>
<evidence type="ECO:0000313" key="3">
    <source>
        <dbReference type="Proteomes" id="UP001172457"/>
    </source>
</evidence>
<feature type="compositionally biased region" description="Polar residues" evidence="1">
    <location>
        <begin position="79"/>
        <end position="90"/>
    </location>
</feature>
<keyword evidence="3" id="KW-1185">Reference proteome</keyword>
<evidence type="ECO:0000256" key="1">
    <source>
        <dbReference type="SAM" id="MobiDB-lite"/>
    </source>
</evidence>
<proteinExistence type="predicted"/>
<name>A0AA38WSD3_9ASTR</name>
<dbReference type="Proteomes" id="UP001172457">
    <property type="component" value="Chromosome 1"/>
</dbReference>
<organism evidence="2 3">
    <name type="scientific">Centaurea solstitialis</name>
    <name type="common">yellow star-thistle</name>
    <dbReference type="NCBI Taxonomy" id="347529"/>
    <lineage>
        <taxon>Eukaryota</taxon>
        <taxon>Viridiplantae</taxon>
        <taxon>Streptophyta</taxon>
        <taxon>Embryophyta</taxon>
        <taxon>Tracheophyta</taxon>
        <taxon>Spermatophyta</taxon>
        <taxon>Magnoliopsida</taxon>
        <taxon>eudicotyledons</taxon>
        <taxon>Gunneridae</taxon>
        <taxon>Pentapetalae</taxon>
        <taxon>asterids</taxon>
        <taxon>campanulids</taxon>
        <taxon>Asterales</taxon>
        <taxon>Asteraceae</taxon>
        <taxon>Carduoideae</taxon>
        <taxon>Cardueae</taxon>
        <taxon>Centaureinae</taxon>
        <taxon>Centaurea</taxon>
    </lineage>
</organism>
<dbReference type="AlphaFoldDB" id="A0AA38WSD3"/>
<evidence type="ECO:0000313" key="2">
    <source>
        <dbReference type="EMBL" id="KAJ9564935.1"/>
    </source>
</evidence>
<feature type="compositionally biased region" description="Basic and acidic residues" evidence="1">
    <location>
        <begin position="66"/>
        <end position="78"/>
    </location>
</feature>
<protein>
    <submittedName>
        <fullName evidence="2">Uncharacterized protein</fullName>
    </submittedName>
</protein>
<reference evidence="2" key="1">
    <citation type="submission" date="2023-03" db="EMBL/GenBank/DDBJ databases">
        <title>Chromosome-scale reference genome and RAD-based genetic map of yellow starthistle (Centaurea solstitialis) reveal putative structural variation and QTLs associated with invader traits.</title>
        <authorList>
            <person name="Reatini B."/>
            <person name="Cang F.A."/>
            <person name="Jiang Q."/>
            <person name="Mckibben M.T.W."/>
            <person name="Barker M.S."/>
            <person name="Rieseberg L.H."/>
            <person name="Dlugosch K.M."/>
        </authorList>
    </citation>
    <scope>NUCLEOTIDE SEQUENCE</scope>
    <source>
        <strain evidence="2">CAN-66</strain>
        <tissue evidence="2">Leaf</tissue>
    </source>
</reference>
<feature type="region of interest" description="Disordered" evidence="1">
    <location>
        <begin position="65"/>
        <end position="90"/>
    </location>
</feature>